<accession>A0A8T0ETU5</accession>
<dbReference type="Gene3D" id="1.20.5.1200">
    <property type="entry name" value="Alpha-tocopherol transfer"/>
    <property type="match status" value="1"/>
</dbReference>
<dbReference type="SMART" id="SM00516">
    <property type="entry name" value="SEC14"/>
    <property type="match status" value="1"/>
</dbReference>
<keyword evidence="3" id="KW-1185">Reference proteome</keyword>
<protein>
    <submittedName>
        <fullName evidence="2">Alpha-tocopherol transfer protein-like</fullName>
    </submittedName>
</protein>
<dbReference type="CDD" id="cd00170">
    <property type="entry name" value="SEC14"/>
    <property type="match status" value="1"/>
</dbReference>
<dbReference type="GO" id="GO:1902936">
    <property type="term" value="F:phosphatidylinositol bisphosphate binding"/>
    <property type="evidence" value="ECO:0007669"/>
    <property type="project" value="TreeGrafter"/>
</dbReference>
<dbReference type="Proteomes" id="UP000807504">
    <property type="component" value="Unassembled WGS sequence"/>
</dbReference>
<evidence type="ECO:0000259" key="1">
    <source>
        <dbReference type="PROSITE" id="PS50191"/>
    </source>
</evidence>
<dbReference type="SUPFAM" id="SSF52087">
    <property type="entry name" value="CRAL/TRIO domain"/>
    <property type="match status" value="1"/>
</dbReference>
<evidence type="ECO:0000313" key="2">
    <source>
        <dbReference type="EMBL" id="KAF8778848.1"/>
    </source>
</evidence>
<comment type="caution">
    <text evidence="2">The sequence shown here is derived from an EMBL/GenBank/DDBJ whole genome shotgun (WGS) entry which is preliminary data.</text>
</comment>
<dbReference type="PRINTS" id="PR00180">
    <property type="entry name" value="CRETINALDHBP"/>
</dbReference>
<dbReference type="PANTHER" id="PTHR10174:SF208">
    <property type="entry name" value="CRAL-TRIO DOMAIN-CONTAINING PROTEIN DDB_G0278031"/>
    <property type="match status" value="1"/>
</dbReference>
<dbReference type="InterPro" id="IPR036865">
    <property type="entry name" value="CRAL-TRIO_dom_sf"/>
</dbReference>
<sequence>MATSRKVIADSKVWGFQDIMSKEMNDQKCYPFHMDYLPEICYQKALEELNETPETRVEELTKLKGLLSADKFTAGIEFEEDFLQLFLRYRKYNSSQAFQAVRKFVHFRRNFSSIFQSIPNAYFKENPSTKFISVLPNRCPDGCAVVLVELGKWNHNELSIEHIKTMGMFSFLLPLRCPMTQICGFKVIYDFTNTIKHFRYCTPQNISLIYNAGFNCVPGRYKETHCINESALQVAVWAVFKHFLSAKIRKRVFFHSKPEDLLNYFPKSIIPTQYGGSLENYHDSELMNKLNEEVDSYPEKGLPNYF</sequence>
<dbReference type="Gene3D" id="3.40.525.10">
    <property type="entry name" value="CRAL-TRIO lipid binding domain"/>
    <property type="match status" value="1"/>
</dbReference>
<dbReference type="GO" id="GO:0016020">
    <property type="term" value="C:membrane"/>
    <property type="evidence" value="ECO:0007669"/>
    <property type="project" value="TreeGrafter"/>
</dbReference>
<dbReference type="AlphaFoldDB" id="A0A8T0ETU5"/>
<dbReference type="PANTHER" id="PTHR10174">
    <property type="entry name" value="ALPHA-TOCOPHEROL TRANSFER PROTEIN-RELATED"/>
    <property type="match status" value="1"/>
</dbReference>
<dbReference type="Gene3D" id="1.10.8.20">
    <property type="entry name" value="N-terminal domain of phosphatidylinositol transfer protein sec14p"/>
    <property type="match status" value="1"/>
</dbReference>
<organism evidence="2 3">
    <name type="scientific">Argiope bruennichi</name>
    <name type="common">Wasp spider</name>
    <name type="synonym">Aranea bruennichi</name>
    <dbReference type="NCBI Taxonomy" id="94029"/>
    <lineage>
        <taxon>Eukaryota</taxon>
        <taxon>Metazoa</taxon>
        <taxon>Ecdysozoa</taxon>
        <taxon>Arthropoda</taxon>
        <taxon>Chelicerata</taxon>
        <taxon>Arachnida</taxon>
        <taxon>Araneae</taxon>
        <taxon>Araneomorphae</taxon>
        <taxon>Entelegynae</taxon>
        <taxon>Araneoidea</taxon>
        <taxon>Araneidae</taxon>
        <taxon>Argiope</taxon>
    </lineage>
</organism>
<dbReference type="Pfam" id="PF00650">
    <property type="entry name" value="CRAL_TRIO"/>
    <property type="match status" value="1"/>
</dbReference>
<feature type="domain" description="CRAL-TRIO" evidence="1">
    <location>
        <begin position="119"/>
        <end position="282"/>
    </location>
</feature>
<dbReference type="PROSITE" id="PS50191">
    <property type="entry name" value="CRAL_TRIO"/>
    <property type="match status" value="1"/>
</dbReference>
<reference evidence="2" key="1">
    <citation type="journal article" date="2020" name="bioRxiv">
        <title>Chromosome-level reference genome of the European wasp spider Argiope bruennichi: a resource for studies on range expansion and evolutionary adaptation.</title>
        <authorList>
            <person name="Sheffer M.M."/>
            <person name="Hoppe A."/>
            <person name="Krehenwinkel H."/>
            <person name="Uhl G."/>
            <person name="Kuss A.W."/>
            <person name="Jensen L."/>
            <person name="Jensen C."/>
            <person name="Gillespie R.G."/>
            <person name="Hoff K.J."/>
            <person name="Prost S."/>
        </authorList>
    </citation>
    <scope>NUCLEOTIDE SEQUENCE</scope>
</reference>
<proteinExistence type="predicted"/>
<dbReference type="InterPro" id="IPR036273">
    <property type="entry name" value="CRAL/TRIO_N_dom_sf"/>
</dbReference>
<dbReference type="InterPro" id="IPR001251">
    <property type="entry name" value="CRAL-TRIO_dom"/>
</dbReference>
<dbReference type="SUPFAM" id="SSF46938">
    <property type="entry name" value="CRAL/TRIO N-terminal domain"/>
    <property type="match status" value="1"/>
</dbReference>
<name>A0A8T0ETU5_ARGBR</name>
<reference evidence="2" key="2">
    <citation type="submission" date="2020-06" db="EMBL/GenBank/DDBJ databases">
        <authorList>
            <person name="Sheffer M."/>
        </authorList>
    </citation>
    <scope>NUCLEOTIDE SEQUENCE</scope>
</reference>
<evidence type="ECO:0000313" key="3">
    <source>
        <dbReference type="Proteomes" id="UP000807504"/>
    </source>
</evidence>
<dbReference type="EMBL" id="JABXBU010002072">
    <property type="protein sequence ID" value="KAF8778848.1"/>
    <property type="molecule type" value="Genomic_DNA"/>
</dbReference>
<gene>
    <name evidence="2" type="ORF">HNY73_015533</name>
</gene>